<sequence>TIDMHHRMFHPSMLVIPLGSTVRFPNRDKYLHNVFSVTLGSQFDLGLQGYGQVGQHTFTQPGLVLINCNVHPSMQATVLVVASPYIARPAANGQFTLSNLPLGPGTLTVWQPRAGTLTRHIDLPLTTPLVLRVVVTQPRLLPHARMSTVFPDQGQP</sequence>
<dbReference type="PANTHER" id="PTHR36507:SF1">
    <property type="entry name" value="BLL1555 PROTEIN"/>
    <property type="match status" value="1"/>
</dbReference>
<proteinExistence type="predicted"/>
<dbReference type="EMBL" id="AUZX01008598">
    <property type="protein sequence ID" value="EQD55085.1"/>
    <property type="molecule type" value="Genomic_DNA"/>
</dbReference>
<protein>
    <submittedName>
        <fullName evidence="1">Uncharacterized protein</fullName>
    </submittedName>
</protein>
<gene>
    <name evidence="1" type="ORF">B1A_11933</name>
</gene>
<comment type="caution">
    <text evidence="1">The sequence shown here is derived from an EMBL/GenBank/DDBJ whole genome shotgun (WGS) entry which is preliminary data.</text>
</comment>
<dbReference type="InterPro" id="IPR008972">
    <property type="entry name" value="Cupredoxin"/>
</dbReference>
<reference evidence="1" key="1">
    <citation type="submission" date="2013-08" db="EMBL/GenBank/DDBJ databases">
        <authorList>
            <person name="Mendez C."/>
            <person name="Richter M."/>
            <person name="Ferrer M."/>
            <person name="Sanchez J."/>
        </authorList>
    </citation>
    <scope>NUCLEOTIDE SEQUENCE</scope>
</reference>
<dbReference type="InterPro" id="IPR052721">
    <property type="entry name" value="ET_Amicyanin"/>
</dbReference>
<dbReference type="Gene3D" id="2.60.40.420">
    <property type="entry name" value="Cupredoxins - blue copper proteins"/>
    <property type="match status" value="1"/>
</dbReference>
<dbReference type="PANTHER" id="PTHR36507">
    <property type="entry name" value="BLL1555 PROTEIN"/>
    <property type="match status" value="1"/>
</dbReference>
<accession>T1BMA9</accession>
<dbReference type="AlphaFoldDB" id="T1BMA9"/>
<name>T1BMA9_9ZZZZ</name>
<organism evidence="1">
    <name type="scientific">mine drainage metagenome</name>
    <dbReference type="NCBI Taxonomy" id="410659"/>
    <lineage>
        <taxon>unclassified sequences</taxon>
        <taxon>metagenomes</taxon>
        <taxon>ecological metagenomes</taxon>
    </lineage>
</organism>
<feature type="non-terminal residue" evidence="1">
    <location>
        <position position="1"/>
    </location>
</feature>
<evidence type="ECO:0000313" key="1">
    <source>
        <dbReference type="EMBL" id="EQD55085.1"/>
    </source>
</evidence>
<dbReference type="SUPFAM" id="SSF49503">
    <property type="entry name" value="Cupredoxins"/>
    <property type="match status" value="1"/>
</dbReference>
<reference evidence="1" key="2">
    <citation type="journal article" date="2014" name="ISME J.">
        <title>Microbial stratification in low pH oxic and suboxic macroscopic growths along an acid mine drainage.</title>
        <authorList>
            <person name="Mendez-Garcia C."/>
            <person name="Mesa V."/>
            <person name="Sprenger R.R."/>
            <person name="Richter M."/>
            <person name="Diez M.S."/>
            <person name="Solano J."/>
            <person name="Bargiela R."/>
            <person name="Golyshina O.V."/>
            <person name="Manteca A."/>
            <person name="Ramos J.L."/>
            <person name="Gallego J.R."/>
            <person name="Llorente I."/>
            <person name="Martins Dos Santos V.A."/>
            <person name="Jensen O.N."/>
            <person name="Pelaez A.I."/>
            <person name="Sanchez J."/>
            <person name="Ferrer M."/>
        </authorList>
    </citation>
    <scope>NUCLEOTIDE SEQUENCE</scope>
</reference>